<dbReference type="InterPro" id="IPR000700">
    <property type="entry name" value="PAS-assoc_C"/>
</dbReference>
<dbReference type="InterPro" id="IPR000014">
    <property type="entry name" value="PAS"/>
</dbReference>
<dbReference type="Proteomes" id="UP000036958">
    <property type="component" value="Unassembled WGS sequence"/>
</dbReference>
<dbReference type="Gene3D" id="1.10.287.130">
    <property type="match status" value="1"/>
</dbReference>
<dbReference type="InterPro" id="IPR004358">
    <property type="entry name" value="Sig_transdc_His_kin-like_C"/>
</dbReference>
<dbReference type="AlphaFoldDB" id="A0A0L8V9C3"/>
<evidence type="ECO:0000256" key="6">
    <source>
        <dbReference type="PROSITE-ProRule" id="PRU00169"/>
    </source>
</evidence>
<protein>
    <recommendedName>
        <fullName evidence="2">histidine kinase</fullName>
        <ecNumber evidence="2">2.7.13.3</ecNumber>
    </recommendedName>
</protein>
<feature type="domain" description="PAC" evidence="11">
    <location>
        <begin position="227"/>
        <end position="279"/>
    </location>
</feature>
<dbReference type="PRINTS" id="PR00344">
    <property type="entry name" value="BCTRLSENSOR"/>
</dbReference>
<feature type="modified residue" description="4-aspartylphosphate" evidence="6">
    <location>
        <position position="712"/>
    </location>
</feature>
<evidence type="ECO:0000259" key="8">
    <source>
        <dbReference type="PROSITE" id="PS50109"/>
    </source>
</evidence>
<dbReference type="InterPro" id="IPR013655">
    <property type="entry name" value="PAS_fold_3"/>
</dbReference>
<proteinExistence type="predicted"/>
<dbReference type="Pfam" id="PF00512">
    <property type="entry name" value="HisKA"/>
    <property type="match status" value="1"/>
</dbReference>
<feature type="domain" description="Histidine kinase" evidence="8">
    <location>
        <begin position="419"/>
        <end position="641"/>
    </location>
</feature>
<feature type="domain" description="PAC" evidence="11">
    <location>
        <begin position="349"/>
        <end position="401"/>
    </location>
</feature>
<comment type="caution">
    <text evidence="12">The sequence shown here is derived from an EMBL/GenBank/DDBJ whole genome shotgun (WGS) entry which is preliminary data.</text>
</comment>
<dbReference type="SMART" id="SM00448">
    <property type="entry name" value="REC"/>
    <property type="match status" value="1"/>
</dbReference>
<dbReference type="PANTHER" id="PTHR43047">
    <property type="entry name" value="TWO-COMPONENT HISTIDINE PROTEIN KINASE"/>
    <property type="match status" value="1"/>
</dbReference>
<dbReference type="CDD" id="cd17546">
    <property type="entry name" value="REC_hyHK_CKI1_RcsC-like"/>
    <property type="match status" value="1"/>
</dbReference>
<evidence type="ECO:0000256" key="2">
    <source>
        <dbReference type="ARBA" id="ARBA00012438"/>
    </source>
</evidence>
<dbReference type="SMART" id="SM00388">
    <property type="entry name" value="HisKA"/>
    <property type="match status" value="1"/>
</dbReference>
<dbReference type="Pfam" id="PF08447">
    <property type="entry name" value="PAS_3"/>
    <property type="match status" value="1"/>
</dbReference>
<dbReference type="RefSeq" id="WP_053183685.1">
    <property type="nucleotide sequence ID" value="NZ_LGIA01000153.1"/>
</dbReference>
<dbReference type="Gene3D" id="3.40.50.2300">
    <property type="match status" value="1"/>
</dbReference>
<keyword evidence="4 12" id="KW-0808">Transferase</keyword>
<evidence type="ECO:0000256" key="7">
    <source>
        <dbReference type="SAM" id="MobiDB-lite"/>
    </source>
</evidence>
<dbReference type="EMBL" id="LGIA01000153">
    <property type="protein sequence ID" value="KOH44782.1"/>
    <property type="molecule type" value="Genomic_DNA"/>
</dbReference>
<dbReference type="InterPro" id="IPR011006">
    <property type="entry name" value="CheY-like_superfamily"/>
</dbReference>
<dbReference type="InterPro" id="IPR003661">
    <property type="entry name" value="HisK_dim/P_dom"/>
</dbReference>
<evidence type="ECO:0000256" key="5">
    <source>
        <dbReference type="ARBA" id="ARBA00022777"/>
    </source>
</evidence>
<dbReference type="OrthoDB" id="9796457at2"/>
<gene>
    <name evidence="12" type="ORF">NC99_24420</name>
</gene>
<dbReference type="PROSITE" id="PS50110">
    <property type="entry name" value="RESPONSE_REGULATORY"/>
    <property type="match status" value="1"/>
</dbReference>
<feature type="domain" description="Response regulatory" evidence="9">
    <location>
        <begin position="663"/>
        <end position="777"/>
    </location>
</feature>
<dbReference type="InterPro" id="IPR001610">
    <property type="entry name" value="PAC"/>
</dbReference>
<feature type="domain" description="PAS" evidence="10">
    <location>
        <begin position="151"/>
        <end position="223"/>
    </location>
</feature>
<evidence type="ECO:0000313" key="12">
    <source>
        <dbReference type="EMBL" id="KOH44782.1"/>
    </source>
</evidence>
<evidence type="ECO:0000256" key="1">
    <source>
        <dbReference type="ARBA" id="ARBA00000085"/>
    </source>
</evidence>
<organism evidence="12 13">
    <name type="scientific">Sunxiuqinia dokdonensis</name>
    <dbReference type="NCBI Taxonomy" id="1409788"/>
    <lineage>
        <taxon>Bacteria</taxon>
        <taxon>Pseudomonadati</taxon>
        <taxon>Bacteroidota</taxon>
        <taxon>Bacteroidia</taxon>
        <taxon>Marinilabiliales</taxon>
        <taxon>Prolixibacteraceae</taxon>
        <taxon>Sunxiuqinia</taxon>
    </lineage>
</organism>
<sequence>MKYPKKKRAGFHPGESAERKSFQGNTLPDGFDLNNNPEAFVRFDKDRQHTFYSENLLPLLQHEPTKIIGKKITESGYLRELSEEVDHLIELVIQSKKPFFNEFSFLHNNRPFWISIGFTPERNHENEVIAVSGVIRDINEQKKLEKNYANKKQRYKLTAEASEYGVWDWVVADEAMHLSRKWKALLGYYPDELEDKFSTWTDLIHPDDYNRVKRTFENFLKSSALIFESEFRLKHKDGLYRWFKSRVAALRDSEGNAVRVLGTNRDITVEKKHEGDLRMLHQAIMQSPVPIVITDLEGYIEFFNPAYCKITGYRKEELVGKKTNIQKSGYHPTTYYKELWDTITTGNEWVGEFKNRNKNGKVYWELASISSLKDEHGIITNYLKISEEITSLKRLEDDLRKSQKRTRIENQSRTNFMANMSHEIRTPINGIIGFSELLKAGDLTQDQQLRYADIIEESSRYLLLLIDDIIDISKIEANELKVKKDACSLTNTFNDLSVQFQQMMERKQKEKIEIRFRKPKLKHHDFIFTDTKRLKQILVNLFDNALKFTESGYIEIGYQLLNKNKLQFYVEDTGQGIPKDQVKTIFNRTLQHAHSLKDREGGAGLGLAISDGLVKLLGGSMNVKSVENKGSIFYFTIPYDKISAPAKTQPKKTTNDYNFENCTVLIAEDVDYNYEYLFEILRDTKANVLWAKDGIDALNLYSKNKVDLILMDIQMPEIDGYQATRTIRQSDSGIPIIAQTAYAMSDEHQKCLDAGCNEVLCKPIKMKELLDTLANYLK</sequence>
<dbReference type="SMART" id="SM00086">
    <property type="entry name" value="PAC"/>
    <property type="match status" value="3"/>
</dbReference>
<dbReference type="InterPro" id="IPR003594">
    <property type="entry name" value="HATPase_dom"/>
</dbReference>
<dbReference type="GO" id="GO:0000155">
    <property type="term" value="F:phosphorelay sensor kinase activity"/>
    <property type="evidence" value="ECO:0007669"/>
    <property type="project" value="InterPro"/>
</dbReference>
<dbReference type="SUPFAM" id="SSF47384">
    <property type="entry name" value="Homodimeric domain of signal transducing histidine kinase"/>
    <property type="match status" value="1"/>
</dbReference>
<evidence type="ECO:0000256" key="3">
    <source>
        <dbReference type="ARBA" id="ARBA00022553"/>
    </source>
</evidence>
<dbReference type="PATRIC" id="fig|1409788.3.peg.2521"/>
<dbReference type="PROSITE" id="PS50109">
    <property type="entry name" value="HIS_KIN"/>
    <property type="match status" value="1"/>
</dbReference>
<dbReference type="CDD" id="cd00082">
    <property type="entry name" value="HisKA"/>
    <property type="match status" value="1"/>
</dbReference>
<dbReference type="InterPro" id="IPR001789">
    <property type="entry name" value="Sig_transdc_resp-reg_receiver"/>
</dbReference>
<accession>A0A0L8V9C3</accession>
<evidence type="ECO:0000256" key="4">
    <source>
        <dbReference type="ARBA" id="ARBA00022679"/>
    </source>
</evidence>
<dbReference type="Pfam" id="PF08448">
    <property type="entry name" value="PAS_4"/>
    <property type="match status" value="1"/>
</dbReference>
<feature type="compositionally biased region" description="Basic residues" evidence="7">
    <location>
        <begin position="1"/>
        <end position="10"/>
    </location>
</feature>
<dbReference type="PROSITE" id="PS50112">
    <property type="entry name" value="PAS"/>
    <property type="match status" value="2"/>
</dbReference>
<dbReference type="InterPro" id="IPR005467">
    <property type="entry name" value="His_kinase_dom"/>
</dbReference>
<dbReference type="Pfam" id="PF02518">
    <property type="entry name" value="HATPase_c"/>
    <property type="match status" value="1"/>
</dbReference>
<dbReference type="Pfam" id="PF13426">
    <property type="entry name" value="PAS_9"/>
    <property type="match status" value="1"/>
</dbReference>
<dbReference type="SUPFAM" id="SSF55874">
    <property type="entry name" value="ATPase domain of HSP90 chaperone/DNA topoisomerase II/histidine kinase"/>
    <property type="match status" value="1"/>
</dbReference>
<dbReference type="Gene3D" id="3.30.450.20">
    <property type="entry name" value="PAS domain"/>
    <property type="match status" value="3"/>
</dbReference>
<dbReference type="STRING" id="1409788.NC99_24420"/>
<evidence type="ECO:0000259" key="11">
    <source>
        <dbReference type="PROSITE" id="PS50113"/>
    </source>
</evidence>
<evidence type="ECO:0000259" key="9">
    <source>
        <dbReference type="PROSITE" id="PS50110"/>
    </source>
</evidence>
<reference evidence="13" key="1">
    <citation type="submission" date="2015-07" db="EMBL/GenBank/DDBJ databases">
        <title>Genome sequencing of Sunxiuqinia dokdonensis strain SK.</title>
        <authorList>
            <person name="Ahn S."/>
            <person name="Kim B.-C."/>
        </authorList>
    </citation>
    <scope>NUCLEOTIDE SEQUENCE [LARGE SCALE GENOMIC DNA]</scope>
    <source>
        <strain evidence="13">SK</strain>
    </source>
</reference>
<dbReference type="SMART" id="SM00387">
    <property type="entry name" value="HATPase_c"/>
    <property type="match status" value="1"/>
</dbReference>
<evidence type="ECO:0000259" key="10">
    <source>
        <dbReference type="PROSITE" id="PS50112"/>
    </source>
</evidence>
<dbReference type="EC" id="2.7.13.3" evidence="2"/>
<dbReference type="Gene3D" id="3.30.565.10">
    <property type="entry name" value="Histidine kinase-like ATPase, C-terminal domain"/>
    <property type="match status" value="1"/>
</dbReference>
<name>A0A0L8V9C3_9BACT</name>
<comment type="catalytic activity">
    <reaction evidence="1">
        <text>ATP + protein L-histidine = ADP + protein N-phospho-L-histidine.</text>
        <dbReference type="EC" id="2.7.13.3"/>
    </reaction>
</comment>
<dbReference type="SUPFAM" id="SSF52172">
    <property type="entry name" value="CheY-like"/>
    <property type="match status" value="1"/>
</dbReference>
<feature type="domain" description="PAS" evidence="10">
    <location>
        <begin position="276"/>
        <end position="321"/>
    </location>
</feature>
<feature type="domain" description="PAC" evidence="11">
    <location>
        <begin position="94"/>
        <end position="150"/>
    </location>
</feature>
<dbReference type="SUPFAM" id="SSF55785">
    <property type="entry name" value="PYP-like sensor domain (PAS domain)"/>
    <property type="match status" value="3"/>
</dbReference>
<evidence type="ECO:0000313" key="13">
    <source>
        <dbReference type="Proteomes" id="UP000036958"/>
    </source>
</evidence>
<feature type="region of interest" description="Disordered" evidence="7">
    <location>
        <begin position="1"/>
        <end position="31"/>
    </location>
</feature>
<dbReference type="InterPro" id="IPR036890">
    <property type="entry name" value="HATPase_C_sf"/>
</dbReference>
<keyword evidence="3 6" id="KW-0597">Phosphoprotein</keyword>
<keyword evidence="13" id="KW-1185">Reference proteome</keyword>
<dbReference type="PROSITE" id="PS50113">
    <property type="entry name" value="PAC"/>
    <property type="match status" value="3"/>
</dbReference>
<dbReference type="SMART" id="SM00091">
    <property type="entry name" value="PAS"/>
    <property type="match status" value="3"/>
</dbReference>
<keyword evidence="5 12" id="KW-0418">Kinase</keyword>
<dbReference type="InterPro" id="IPR036097">
    <property type="entry name" value="HisK_dim/P_sf"/>
</dbReference>
<dbReference type="InterPro" id="IPR013656">
    <property type="entry name" value="PAS_4"/>
</dbReference>
<dbReference type="Pfam" id="PF00072">
    <property type="entry name" value="Response_reg"/>
    <property type="match status" value="1"/>
</dbReference>
<dbReference type="CDD" id="cd00130">
    <property type="entry name" value="PAS"/>
    <property type="match status" value="3"/>
</dbReference>
<dbReference type="NCBIfam" id="TIGR00229">
    <property type="entry name" value="sensory_box"/>
    <property type="match status" value="3"/>
</dbReference>
<dbReference type="InterPro" id="IPR035965">
    <property type="entry name" value="PAS-like_dom_sf"/>
</dbReference>